<proteinExistence type="predicted"/>
<feature type="region of interest" description="Disordered" evidence="1">
    <location>
        <begin position="1"/>
        <end position="36"/>
    </location>
</feature>
<dbReference type="Proteomes" id="UP000002624">
    <property type="component" value="Unassembled WGS sequence"/>
</dbReference>
<name>C6HRG5_AJECH</name>
<feature type="compositionally biased region" description="Basic and acidic residues" evidence="1">
    <location>
        <begin position="1"/>
        <end position="10"/>
    </location>
</feature>
<accession>C6HRG5</accession>
<sequence>MSIIKGKENEVTAAVTTGFRSEKERPAAGGDPEDGGSSRCVFLLLETLEPPVVVGKLVGVGRRSGTTTRKHANDGTADDDEVDPSHGRHKARSIGDVRRSLQPARANQRRFSNVKQSGWWPNSA</sequence>
<reference evidence="3" key="1">
    <citation type="submission" date="2009-05" db="EMBL/GenBank/DDBJ databases">
        <title>The genome sequence of Ajellomyces capsulatus strain H143.</title>
        <authorList>
            <person name="Champion M."/>
            <person name="Cuomo C.A."/>
            <person name="Ma L.-J."/>
            <person name="Henn M.R."/>
            <person name="Sil A."/>
            <person name="Goldman B."/>
            <person name="Young S.K."/>
            <person name="Kodira C.D."/>
            <person name="Zeng Q."/>
            <person name="Koehrsen M."/>
            <person name="Alvarado L."/>
            <person name="Berlin A.M."/>
            <person name="Borenstein D."/>
            <person name="Chen Z."/>
            <person name="Engels R."/>
            <person name="Freedman E."/>
            <person name="Gellesch M."/>
            <person name="Goldberg J."/>
            <person name="Griggs A."/>
            <person name="Gujja S."/>
            <person name="Heiman D.I."/>
            <person name="Hepburn T.A."/>
            <person name="Howarth C."/>
            <person name="Jen D."/>
            <person name="Larson L."/>
            <person name="Lewis B."/>
            <person name="Mehta T."/>
            <person name="Park D."/>
            <person name="Pearson M."/>
            <person name="Roberts A."/>
            <person name="Saif S."/>
            <person name="Shea T.D."/>
            <person name="Shenoy N."/>
            <person name="Sisk P."/>
            <person name="Stolte C."/>
            <person name="Sykes S."/>
            <person name="Walk T."/>
            <person name="White J."/>
            <person name="Yandava C."/>
            <person name="Klein B."/>
            <person name="McEwen J.G."/>
            <person name="Puccia R."/>
            <person name="Goldman G.H."/>
            <person name="Felipe M.S."/>
            <person name="Nino-Vega G."/>
            <person name="San-Blas G."/>
            <person name="Taylor J.W."/>
            <person name="Mendoza L."/>
            <person name="Galagan J.E."/>
            <person name="Nusbaum C."/>
            <person name="Birren B.W."/>
        </authorList>
    </citation>
    <scope>NUCLEOTIDE SEQUENCE [LARGE SCALE GENOMIC DNA]</scope>
    <source>
        <strain evidence="3">H143</strain>
    </source>
</reference>
<feature type="compositionally biased region" description="Polar residues" evidence="1">
    <location>
        <begin position="109"/>
        <end position="124"/>
    </location>
</feature>
<dbReference type="AlphaFoldDB" id="C6HRG5"/>
<dbReference type="VEuPathDB" id="FungiDB:HCDG_08550"/>
<evidence type="ECO:0000313" key="3">
    <source>
        <dbReference type="Proteomes" id="UP000002624"/>
    </source>
</evidence>
<protein>
    <submittedName>
        <fullName evidence="2">Uncharacterized protein</fullName>
    </submittedName>
</protein>
<feature type="region of interest" description="Disordered" evidence="1">
    <location>
        <begin position="60"/>
        <end position="124"/>
    </location>
</feature>
<dbReference type="EMBL" id="GG692436">
    <property type="protein sequence ID" value="EER37099.1"/>
    <property type="molecule type" value="Genomic_DNA"/>
</dbReference>
<evidence type="ECO:0000256" key="1">
    <source>
        <dbReference type="SAM" id="MobiDB-lite"/>
    </source>
</evidence>
<gene>
    <name evidence="2" type="ORF">HCDG_08550</name>
</gene>
<evidence type="ECO:0000313" key="2">
    <source>
        <dbReference type="EMBL" id="EER37099.1"/>
    </source>
</evidence>
<dbReference type="HOGENOM" id="CLU_2003267_0_0_1"/>
<organism evidence="2 3">
    <name type="scientific">Ajellomyces capsulatus (strain H143)</name>
    <name type="common">Darling's disease fungus</name>
    <name type="synonym">Histoplasma capsulatum</name>
    <dbReference type="NCBI Taxonomy" id="544712"/>
    <lineage>
        <taxon>Eukaryota</taxon>
        <taxon>Fungi</taxon>
        <taxon>Dikarya</taxon>
        <taxon>Ascomycota</taxon>
        <taxon>Pezizomycotina</taxon>
        <taxon>Eurotiomycetes</taxon>
        <taxon>Eurotiomycetidae</taxon>
        <taxon>Onygenales</taxon>
        <taxon>Ajellomycetaceae</taxon>
        <taxon>Histoplasma</taxon>
    </lineage>
</organism>